<evidence type="ECO:0000256" key="2">
    <source>
        <dbReference type="ARBA" id="ARBA00022801"/>
    </source>
</evidence>
<dbReference type="NCBIfam" id="NF008359">
    <property type="entry name" value="PRK11148.1"/>
    <property type="match status" value="1"/>
</dbReference>
<evidence type="ECO:0000313" key="9">
    <source>
        <dbReference type="Proteomes" id="UP000186677"/>
    </source>
</evidence>
<accession>A0A0M5LWB8</accession>
<evidence type="ECO:0000259" key="5">
    <source>
        <dbReference type="Pfam" id="PF00149"/>
    </source>
</evidence>
<dbReference type="EMBL" id="MPJD01000016">
    <property type="protein sequence ID" value="OKA25627.1"/>
    <property type="molecule type" value="Genomic_DNA"/>
</dbReference>
<keyword evidence="1" id="KW-0479">Metal-binding</keyword>
<keyword evidence="3" id="KW-0408">Iron</keyword>
<dbReference type="RefSeq" id="WP_060695804.1">
    <property type="nucleotide sequence ID" value="NZ_CP012676.1"/>
</dbReference>
<dbReference type="GO" id="GO:0004112">
    <property type="term" value="F:cyclic-nucleotide phosphodiesterase activity"/>
    <property type="evidence" value="ECO:0007669"/>
    <property type="project" value="InterPro"/>
</dbReference>
<name>A0A0M5LWB8_9PSED</name>
<protein>
    <submittedName>
        <fullName evidence="7">Phosphodiesterase</fullName>
    </submittedName>
</protein>
<evidence type="ECO:0000256" key="3">
    <source>
        <dbReference type="ARBA" id="ARBA00023004"/>
    </source>
</evidence>
<evidence type="ECO:0000256" key="1">
    <source>
        <dbReference type="ARBA" id="ARBA00022723"/>
    </source>
</evidence>
<organism evidence="7 8">
    <name type="scientific">Pseudomonas versuta</name>
    <dbReference type="NCBI Taxonomy" id="1788301"/>
    <lineage>
        <taxon>Bacteria</taxon>
        <taxon>Pseudomonadati</taxon>
        <taxon>Pseudomonadota</taxon>
        <taxon>Gammaproteobacteria</taxon>
        <taxon>Pseudomonadales</taxon>
        <taxon>Pseudomonadaceae</taxon>
        <taxon>Pseudomonas</taxon>
    </lineage>
</organism>
<dbReference type="PANTHER" id="PTHR42988:SF2">
    <property type="entry name" value="CYCLIC NUCLEOTIDE PHOSPHODIESTERASE CBUA0032-RELATED"/>
    <property type="match status" value="1"/>
</dbReference>
<comment type="similarity">
    <text evidence="4">Belongs to the cyclic nucleotide phosphodiesterase class-III family.</text>
</comment>
<evidence type="ECO:0000256" key="4">
    <source>
        <dbReference type="ARBA" id="ARBA00025742"/>
    </source>
</evidence>
<feature type="domain" description="Calcineurin-like phosphoesterase" evidence="5">
    <location>
        <begin position="16"/>
        <end position="202"/>
    </location>
</feature>
<dbReference type="Proteomes" id="UP000186677">
    <property type="component" value="Unassembled WGS sequence"/>
</dbReference>
<evidence type="ECO:0000313" key="7">
    <source>
        <dbReference type="EMBL" id="OKA25627.1"/>
    </source>
</evidence>
<gene>
    <name evidence="6" type="ORF">BOH73_11890</name>
    <name evidence="7" type="ORF">BOH74_08340</name>
</gene>
<dbReference type="InterPro" id="IPR004843">
    <property type="entry name" value="Calcineurin-like_PHP"/>
</dbReference>
<dbReference type="CDD" id="cd07402">
    <property type="entry name" value="MPP_GpdQ"/>
    <property type="match status" value="1"/>
</dbReference>
<dbReference type="InterPro" id="IPR026575">
    <property type="entry name" value="GpdQ/CpdA-like"/>
</dbReference>
<proteinExistence type="inferred from homology"/>
<dbReference type="AlphaFoldDB" id="A0A0M5LWB8"/>
<dbReference type="Proteomes" id="UP000185990">
    <property type="component" value="Unassembled WGS sequence"/>
</dbReference>
<evidence type="ECO:0000313" key="6">
    <source>
        <dbReference type="EMBL" id="OKA21058.1"/>
    </source>
</evidence>
<dbReference type="GO" id="GO:0046872">
    <property type="term" value="F:metal ion binding"/>
    <property type="evidence" value="ECO:0007669"/>
    <property type="project" value="UniProtKB-KW"/>
</dbReference>
<reference evidence="6 9" key="2">
    <citation type="submission" date="2016-11" db="EMBL/GenBank/DDBJ databases">
        <title>Draft genome of Pseudomonas versuta A4R1.5.</title>
        <authorList>
            <person name="See-Too W.-S."/>
        </authorList>
    </citation>
    <scope>NUCLEOTIDE SEQUENCE [LARGE SCALE GENOMIC DNA]</scope>
    <source>
        <strain evidence="6 9">A4R1.5</strain>
    </source>
</reference>
<keyword evidence="9" id="KW-1185">Reference proteome</keyword>
<dbReference type="OrthoDB" id="9784378at2"/>
<accession>A0A1Q4KIA5</accession>
<dbReference type="Pfam" id="PF00149">
    <property type="entry name" value="Metallophos"/>
    <property type="match status" value="1"/>
</dbReference>
<keyword evidence="2" id="KW-0378">Hydrolase</keyword>
<dbReference type="InterPro" id="IPR029052">
    <property type="entry name" value="Metallo-depent_PP-like"/>
</dbReference>
<dbReference type="InterPro" id="IPR050884">
    <property type="entry name" value="CNP_phosphodiesterase-III"/>
</dbReference>
<dbReference type="SUPFAM" id="SSF56300">
    <property type="entry name" value="Metallo-dependent phosphatases"/>
    <property type="match status" value="1"/>
</dbReference>
<reference evidence="7 8" key="1">
    <citation type="submission" date="2016-11" db="EMBL/GenBank/DDBJ databases">
        <title>Draft genome of Pseudomonas versuta A4R1.12.</title>
        <authorList>
            <person name="See-Too W.-S."/>
        </authorList>
    </citation>
    <scope>NUCLEOTIDE SEQUENCE [LARGE SCALE GENOMIC DNA]</scope>
    <source>
        <strain evidence="7 8">A4R1.12</strain>
    </source>
</reference>
<comment type="caution">
    <text evidence="7">The sequence shown here is derived from an EMBL/GenBank/DDBJ whole genome shotgun (WGS) entry which is preliminary data.</text>
</comment>
<evidence type="ECO:0000313" key="8">
    <source>
        <dbReference type="Proteomes" id="UP000185990"/>
    </source>
</evidence>
<dbReference type="Gene3D" id="3.60.21.10">
    <property type="match status" value="1"/>
</dbReference>
<dbReference type="PANTHER" id="PTHR42988">
    <property type="entry name" value="PHOSPHOHYDROLASE"/>
    <property type="match status" value="1"/>
</dbReference>
<dbReference type="KEGG" id="ppsy:AOC04_18210"/>
<sequence length="271" mass="30314">MPNVSTLTTEDPVLLVQLTDSHLFAEADGSLLGLRTADSLQQVIDLVRAEQPQVDLLLGTGDLAQDGSVAAYRHFRELTGSLCARARWIPGNHDHVPNMYEAAVQSRLLDPVVDLGNWRITLLHSNVDQKSHGYLEDSQLQLLAQSLSEAPDLHHLISLHHHPVPVGCEWIEPIGLRNASEFWKVLDRYPQVRGVLWGHVHQEFDQHRNGVRLLASPSTCVQFTPASPDFKVSSEAPGYRWLRLQPDGTLQTGVSRIPDFVFEPDYSANNY</sequence>
<dbReference type="EMBL" id="MPJC01000006">
    <property type="protein sequence ID" value="OKA21058.1"/>
    <property type="molecule type" value="Genomic_DNA"/>
</dbReference>